<name>A0A2K2DB99_BRADI</name>
<reference evidence="1" key="2">
    <citation type="submission" date="2017-06" db="EMBL/GenBank/DDBJ databases">
        <title>WGS assembly of Brachypodium distachyon.</title>
        <authorList>
            <consortium name="The International Brachypodium Initiative"/>
            <person name="Lucas S."/>
            <person name="Harmon-Smith M."/>
            <person name="Lail K."/>
            <person name="Tice H."/>
            <person name="Grimwood J."/>
            <person name="Bruce D."/>
            <person name="Barry K."/>
            <person name="Shu S."/>
            <person name="Lindquist E."/>
            <person name="Wang M."/>
            <person name="Pitluck S."/>
            <person name="Vogel J.P."/>
            <person name="Garvin D.F."/>
            <person name="Mockler T.C."/>
            <person name="Schmutz J."/>
            <person name="Rokhsar D."/>
            <person name="Bevan M.W."/>
        </authorList>
    </citation>
    <scope>NUCLEOTIDE SEQUENCE</scope>
    <source>
        <strain evidence="1">Bd21</strain>
    </source>
</reference>
<keyword evidence="3" id="KW-1185">Reference proteome</keyword>
<evidence type="ECO:0008006" key="4">
    <source>
        <dbReference type="Google" id="ProtNLM"/>
    </source>
</evidence>
<gene>
    <name evidence="1" type="ORF">BRADI_2g31535v3</name>
</gene>
<dbReference type="EnsemblPlants" id="PNT71566">
    <property type="protein sequence ID" value="PNT71566"/>
    <property type="gene ID" value="BRADI_2g31535v3"/>
</dbReference>
<organism evidence="1">
    <name type="scientific">Brachypodium distachyon</name>
    <name type="common">Purple false brome</name>
    <name type="synonym">Trachynia distachya</name>
    <dbReference type="NCBI Taxonomy" id="15368"/>
    <lineage>
        <taxon>Eukaryota</taxon>
        <taxon>Viridiplantae</taxon>
        <taxon>Streptophyta</taxon>
        <taxon>Embryophyta</taxon>
        <taxon>Tracheophyta</taxon>
        <taxon>Spermatophyta</taxon>
        <taxon>Magnoliopsida</taxon>
        <taxon>Liliopsida</taxon>
        <taxon>Poales</taxon>
        <taxon>Poaceae</taxon>
        <taxon>BOP clade</taxon>
        <taxon>Pooideae</taxon>
        <taxon>Stipodae</taxon>
        <taxon>Brachypodieae</taxon>
        <taxon>Brachypodium</taxon>
    </lineage>
</organism>
<dbReference type="FunCoup" id="A0A2K2DB99">
    <property type="interactions" value="307"/>
</dbReference>
<evidence type="ECO:0000313" key="2">
    <source>
        <dbReference type="EnsemblPlants" id="PNT71566"/>
    </source>
</evidence>
<dbReference type="EMBL" id="CM000881">
    <property type="protein sequence ID" value="PNT71566.1"/>
    <property type="molecule type" value="Genomic_DNA"/>
</dbReference>
<evidence type="ECO:0000313" key="3">
    <source>
        <dbReference type="Proteomes" id="UP000008810"/>
    </source>
</evidence>
<accession>A0A2K2DB99</accession>
<dbReference type="OrthoDB" id="684052at2759"/>
<dbReference type="Gramene" id="PNT71566">
    <property type="protein sequence ID" value="PNT71566"/>
    <property type="gene ID" value="BRADI_2g31535v3"/>
</dbReference>
<proteinExistence type="predicted"/>
<sequence>MEEFGVLISKLHPLYFPSLFPMSTLLIEAFLKFLFDLSSEGAGFGVGEIDGEEHCVLCPTCQLEDRKHLFFGCNLSACIWRFLQVDWDDGPSMDVIVRRAASSFGKPFFLEVVLVACWHIWKIRNGLIFNHVRPTFDAWRAAFTHDMSLLVHRIRPVNFLCNFVALIKSL</sequence>
<reference evidence="1 2" key="1">
    <citation type="journal article" date="2010" name="Nature">
        <title>Genome sequencing and analysis of the model grass Brachypodium distachyon.</title>
        <authorList>
            <consortium name="International Brachypodium Initiative"/>
        </authorList>
    </citation>
    <scope>NUCLEOTIDE SEQUENCE [LARGE SCALE GENOMIC DNA]</scope>
    <source>
        <strain evidence="1 2">Bd21</strain>
    </source>
</reference>
<dbReference type="InParanoid" id="A0A2K2DB99"/>
<reference evidence="2" key="3">
    <citation type="submission" date="2018-08" db="UniProtKB">
        <authorList>
            <consortium name="EnsemblPlants"/>
        </authorList>
    </citation>
    <scope>IDENTIFICATION</scope>
    <source>
        <strain evidence="2">cv. Bd21</strain>
    </source>
</reference>
<evidence type="ECO:0000313" key="1">
    <source>
        <dbReference type="EMBL" id="PNT71566.1"/>
    </source>
</evidence>
<protein>
    <recommendedName>
        <fullName evidence="4">Reverse transcriptase zinc-binding domain-containing protein</fullName>
    </recommendedName>
</protein>
<dbReference type="AlphaFoldDB" id="A0A2K2DB99"/>
<dbReference type="Proteomes" id="UP000008810">
    <property type="component" value="Chromosome 2"/>
</dbReference>